<keyword evidence="2" id="KW-0413">Isomerase</keyword>
<keyword evidence="6" id="KW-1185">Reference proteome</keyword>
<accession>A0ABN3HTU5</accession>
<comment type="caution">
    <text evidence="5">The sequence shown here is derived from an EMBL/GenBank/DDBJ whole genome shotgun (WGS) entry which is preliminary data.</text>
</comment>
<evidence type="ECO:0000256" key="4">
    <source>
        <dbReference type="SAM" id="MobiDB-lite"/>
    </source>
</evidence>
<feature type="region of interest" description="Disordered" evidence="4">
    <location>
        <begin position="421"/>
        <end position="443"/>
    </location>
</feature>
<dbReference type="SUPFAM" id="SSF51703">
    <property type="entry name" value="Cobalamin (vitamin B12)-dependent enzymes"/>
    <property type="match status" value="1"/>
</dbReference>
<evidence type="ECO:0000256" key="2">
    <source>
        <dbReference type="ARBA" id="ARBA00023235"/>
    </source>
</evidence>
<evidence type="ECO:0000256" key="3">
    <source>
        <dbReference type="ARBA" id="ARBA00023285"/>
    </source>
</evidence>
<organism evidence="5 6">
    <name type="scientific">Streptomyces glaucosporus</name>
    <dbReference type="NCBI Taxonomy" id="284044"/>
    <lineage>
        <taxon>Bacteria</taxon>
        <taxon>Bacillati</taxon>
        <taxon>Actinomycetota</taxon>
        <taxon>Actinomycetes</taxon>
        <taxon>Kitasatosporales</taxon>
        <taxon>Streptomycetaceae</taxon>
        <taxon>Streptomyces</taxon>
    </lineage>
</organism>
<dbReference type="PIRSF" id="PIRSF001495">
    <property type="entry name" value="Met_asp_mut_epsi"/>
    <property type="match status" value="1"/>
</dbReference>
<keyword evidence="3" id="KW-0170">Cobalt</keyword>
<dbReference type="Pfam" id="PF06368">
    <property type="entry name" value="Met_asp_mut_E"/>
    <property type="match status" value="1"/>
</dbReference>
<proteinExistence type="predicted"/>
<protein>
    <submittedName>
        <fullName evidence="5">Methylaspartate mutase</fullName>
    </submittedName>
</protein>
<evidence type="ECO:0000313" key="6">
    <source>
        <dbReference type="Proteomes" id="UP001500058"/>
    </source>
</evidence>
<dbReference type="InterPro" id="IPR016176">
    <property type="entry name" value="Cbl-dep_enz_cat"/>
</dbReference>
<dbReference type="Gene3D" id="3.20.20.240">
    <property type="entry name" value="Methylmalonyl-CoA mutase"/>
    <property type="match status" value="1"/>
</dbReference>
<dbReference type="EMBL" id="BAAATJ010000003">
    <property type="protein sequence ID" value="GAA2387703.1"/>
    <property type="molecule type" value="Genomic_DNA"/>
</dbReference>
<dbReference type="Proteomes" id="UP001500058">
    <property type="component" value="Unassembled WGS sequence"/>
</dbReference>
<name>A0ABN3HTU5_9ACTN</name>
<dbReference type="InterPro" id="IPR006396">
    <property type="entry name" value="Glu_mut_E"/>
</dbReference>
<feature type="compositionally biased region" description="Basic and acidic residues" evidence="4">
    <location>
        <begin position="316"/>
        <end position="325"/>
    </location>
</feature>
<evidence type="ECO:0000256" key="1">
    <source>
        <dbReference type="ARBA" id="ARBA00022628"/>
    </source>
</evidence>
<evidence type="ECO:0000313" key="5">
    <source>
        <dbReference type="EMBL" id="GAA2387703.1"/>
    </source>
</evidence>
<dbReference type="RefSeq" id="WP_344629461.1">
    <property type="nucleotide sequence ID" value="NZ_BAAATJ010000003.1"/>
</dbReference>
<gene>
    <name evidence="5" type="ORF">GCM10010420_08430</name>
</gene>
<keyword evidence="1" id="KW-0846">Cobalamin</keyword>
<feature type="compositionally biased region" description="Low complexity" evidence="4">
    <location>
        <begin position="305"/>
        <end position="315"/>
    </location>
</feature>
<sequence>MSASLGRTAPTGSFAAAVAAARSDGELVVQPRMGFPTVAQMGAGLRAVHDTPARTVGTITLDSYTRVGDHASAARALRNGEELNGFPIVAHGGRTTRRMIAAAGAGDFAIQVRHGSPLPLGIVQALVDAGLDATEGGPVSYCLPYSRTPLAEAVDAWARSCELLAERVPGAHLESFGGCMLGQLCPPSLLVALSVLEGIFFRRHGLRSISLSYAQQTSFPQDVAALAALRRLAGEYLGDTDWHVVLYTYMGVFPRTVPGALALLRESARLAALTGTERLIVKTVAEAHRIPTVEDNIHALETASEAARTATATPADHPDEGEAEEIHAEARDLVEAVLELHGDIDRAIPAAFARGYLDIPYCLHADNAQRARSHIDSRGRLRWSSAGRMPVRSAPGGTAASVGADELLAMLSHVQKTFDREALDPAVSPEPLPAAGRTRQEAK</sequence>
<feature type="region of interest" description="Disordered" evidence="4">
    <location>
        <begin position="305"/>
        <end position="325"/>
    </location>
</feature>
<reference evidence="5 6" key="1">
    <citation type="journal article" date="2019" name="Int. J. Syst. Evol. Microbiol.">
        <title>The Global Catalogue of Microorganisms (GCM) 10K type strain sequencing project: providing services to taxonomists for standard genome sequencing and annotation.</title>
        <authorList>
            <consortium name="The Broad Institute Genomics Platform"/>
            <consortium name="The Broad Institute Genome Sequencing Center for Infectious Disease"/>
            <person name="Wu L."/>
            <person name="Ma J."/>
        </authorList>
    </citation>
    <scope>NUCLEOTIDE SEQUENCE [LARGE SCALE GENOMIC DNA]</scope>
    <source>
        <strain evidence="5 6">JCM 6921</strain>
    </source>
</reference>